<gene>
    <name evidence="10" type="primary">heatr1-L</name>
    <name evidence="10" type="ORF">Hamer_G002923</name>
</gene>
<keyword evidence="6 8" id="KW-0687">Ribonucleoprotein</keyword>
<feature type="domain" description="BP28 C-terminal" evidence="9">
    <location>
        <begin position="1622"/>
        <end position="1777"/>
    </location>
</feature>
<evidence type="ECO:0000256" key="3">
    <source>
        <dbReference type="ARBA" id="ARBA00022517"/>
    </source>
</evidence>
<dbReference type="InterPro" id="IPR056473">
    <property type="entry name" value="HEAT_Utp10/HEAT1"/>
</dbReference>
<dbReference type="Proteomes" id="UP000747542">
    <property type="component" value="Unassembled WGS sequence"/>
</dbReference>
<evidence type="ECO:0000256" key="7">
    <source>
        <dbReference type="PROSITE-ProRule" id="PRU00103"/>
    </source>
</evidence>
<dbReference type="SMART" id="SM01036">
    <property type="entry name" value="BP28CT"/>
    <property type="match status" value="1"/>
</dbReference>
<dbReference type="Pfam" id="PF23243">
    <property type="entry name" value="HEAT_HEATR1"/>
    <property type="match status" value="1"/>
</dbReference>
<name>A0A8J5JT15_HOMAM</name>
<sequence length="1915" mass="215176">MATSLATQLEKLKTPQTSILDEKRIRRSILFDSSEAAKYGRDILYEIGVSGFDELAEINSKFLQFKESLFGKTSKEFQRAVEDKATNRKLDENIEHFLLLLFMINSMNIRALLMCIFPYYESALFIRVLQIIEHDGTEEWRWLKKAKKSGRPLTKQAVSTRWGHNQGFRKFLVEYLKKMLKVHSSEGNLKIAISFYFTTVVGGICLLEEVEEMHLSSIVQMLPKCLSSHCEIVAGMYFTIAQLSVKTKLSQDLINNILRLMIQENTPPESLMEQCVLCLLALTHHQKIDTFNYKTLMALEKNSIILKQIEMLAKTKSVAPFLSAYVTGYIRWLGSDSCELDASKKAKKFTAVIDQLESMPMSSSDAFKVLSFFEAVKNNYKAIVSFNTLNLGTVLSRLEASHPEGHCQAVARMINKVNNSPAGKEYEKIIKVILTSQSGSTSFIHMVHPDDEIRLAAVKNFVKNVSKGQEKDTIVIKKHLKNMLTDEFPAIILEGLTFIKGLRMLDVSYIVNECQKLLTKSRGKGAKWGKSSATKTSQNLEQPSLVDLEEYLEQVEGGAIPLPFLTQCLQQVVKVFRLPDFCSTLRYWHPDMESPAGEGNLMLLMKAMKGALQLERCGDVAARNSLVAQILEECLGSTERRYYFLTILWGWHGSHTFSNVIDETLQAWALSLGSALLGSQSVSLAWALGTSQPIVPALISALTHGSAVVRSGAIDCIKKLVRVIGGRLSKDNHYLLLEAIVMQADELIADGSHVSSLLAQFDNKPKSNSQQVAQALIGVVVLEKVPMHMKASLLFALSHVTSTAVLRELLPLANSILKMVSSLKEDSKLDVPTSYSLYYILLHFTPETCEVLESKDGWELFHKAITCSRRVLDLNDDLVLEGFVSPQSVLMDQVMSSKFFSSIRKEEVHSQLWSILISHVVESEDPSEATHLRKGLRKVSLDAAVIIKQIEALHLSDKVTSIKAAQAKRKRQKEQESHSNKLLVWRKLGLMLETIGVMASLGRPWLLVGPLCQCLLYTLTLDTVITDVVQQQILSALLHLLQKSVEELGEDVSKEVQLNIELIVQCIRSSVSPDTHRRAMLILAFAAKISPDVVMHNMMSIFTFMGTSLLRRDDSYSFQVIHQTIQSIVPTLIQCEEKKNLVVKLAQVCQVFVDALPDLPEHRRLSLFTQLTSTIDAGKNLWIILALMADSHIKRGNVIDATVTKEEERRGPPEDIQFALILCSQFSPVAQVYACCQLMKYINNLLKEKEDMIVQQSPSEKNSREDNDIICWDLYSLKQKCHFKYISTGIIAHLLSSDKFIGQVYEVTKEQEGELQDLYKQLLETTLCYLQTVTLICDQHKDKPRGRLFLSLQRKVVDVVDSVNAVLAPTMLIEVTKRLMTSPLPLVRCRALEIMCAKLQPNASFFSEEDIESLEPFIKILRKVALNSKEPPDNRQTALFTLHLLTKLVASQVPEKKIQSVLAAGVNLVCGEEDPRLMTQALLVVSEAVVALKAHCIAHLGQLMPIVIKLLDGDQDSEHLLLAAVTATHKLFENVPQLLSPYLESLVCGVCRLYTSKEGASAKESRLVMRLGVVRDTLVKQIEPRVLIPKLTKAYKILSETEVPALQTFMVMVERLVTHVDGKTLMSHKPALLNLFTQAMDLRTQKGDSETICTVEMNVSCALGKLLLRLNEHDNIAIFLSLQSWAVDATEENPSRLITFYRLADHVAGTFKVLFIIAKLADRLFSHAAGLLDRNNSLKHKDTVFGSGDEAEGQTSVLLQAVFDTLTKIFLYDSVNFTNQERFQLMVKPLTDQLENTFGSKEDYRERITNHLVPCITKFAIAIGDDSLWKTLNRQILLRVRNDDQPMVILAALETFRALMETLGEDFLQPLLADTMPYITEVLESTDPDVEAATREIFTNMEGILGDNLRAYLEY</sequence>
<keyword evidence="3 8" id="KW-0690">Ribosome biogenesis</keyword>
<evidence type="ECO:0000256" key="8">
    <source>
        <dbReference type="RuleBase" id="RU367065"/>
    </source>
</evidence>
<evidence type="ECO:0000259" key="9">
    <source>
        <dbReference type="SMART" id="SM01036"/>
    </source>
</evidence>
<dbReference type="InterPro" id="IPR016024">
    <property type="entry name" value="ARM-type_fold"/>
</dbReference>
<dbReference type="InterPro" id="IPR021133">
    <property type="entry name" value="HEAT_type_2"/>
</dbReference>
<dbReference type="PANTHER" id="PTHR13457:SF1">
    <property type="entry name" value="HEAT REPEAT-CONTAINING PROTEIN 1"/>
    <property type="match status" value="1"/>
</dbReference>
<keyword evidence="4 8" id="KW-0698">rRNA processing</keyword>
<dbReference type="Pfam" id="PF12397">
    <property type="entry name" value="U3snoRNP10"/>
    <property type="match status" value="1"/>
</dbReference>
<proteinExistence type="inferred from homology"/>
<accession>A0A8J5JT15</accession>
<dbReference type="GO" id="GO:0032040">
    <property type="term" value="C:small-subunit processome"/>
    <property type="evidence" value="ECO:0007669"/>
    <property type="project" value="TreeGrafter"/>
</dbReference>
<dbReference type="InterPro" id="IPR040191">
    <property type="entry name" value="UTP10"/>
</dbReference>
<dbReference type="PROSITE" id="PS50077">
    <property type="entry name" value="HEAT_REPEAT"/>
    <property type="match status" value="1"/>
</dbReference>
<dbReference type="Gene3D" id="1.25.10.10">
    <property type="entry name" value="Leucine-rich Repeat Variant"/>
    <property type="match status" value="2"/>
</dbReference>
<evidence type="ECO:0000256" key="5">
    <source>
        <dbReference type="ARBA" id="ARBA00023242"/>
    </source>
</evidence>
<protein>
    <recommendedName>
        <fullName evidence="8">HEAT repeat-containing protein 1</fullName>
    </recommendedName>
</protein>
<evidence type="ECO:0000313" key="11">
    <source>
        <dbReference type="Proteomes" id="UP000747542"/>
    </source>
</evidence>
<dbReference type="GO" id="GO:0034455">
    <property type="term" value="C:t-UTP complex"/>
    <property type="evidence" value="ECO:0007669"/>
    <property type="project" value="TreeGrafter"/>
</dbReference>
<evidence type="ECO:0000256" key="6">
    <source>
        <dbReference type="ARBA" id="ARBA00023274"/>
    </source>
</evidence>
<keyword evidence="11" id="KW-1185">Reference proteome</keyword>
<dbReference type="InterPro" id="IPR012954">
    <property type="entry name" value="BP28_C_dom"/>
</dbReference>
<keyword evidence="5 8" id="KW-0539">Nucleus</keyword>
<dbReference type="GO" id="GO:0030686">
    <property type="term" value="C:90S preribosome"/>
    <property type="evidence" value="ECO:0007669"/>
    <property type="project" value="TreeGrafter"/>
</dbReference>
<comment type="similarity">
    <text evidence="2 8">Belongs to the HEATR1/UTP10 family.</text>
</comment>
<comment type="subcellular location">
    <subcellularLocation>
        <location evidence="1 8">Nucleus</location>
        <location evidence="1 8">Nucleolus</location>
    </subcellularLocation>
</comment>
<dbReference type="GO" id="GO:0000462">
    <property type="term" value="P:maturation of SSU-rRNA from tricistronic rRNA transcript (SSU-rRNA, 5.8S rRNA, LSU-rRNA)"/>
    <property type="evidence" value="ECO:0007669"/>
    <property type="project" value="TreeGrafter"/>
</dbReference>
<comment type="function">
    <text evidence="8">Involved in nucleolar processing of pre-18S ribosomal RNA.</text>
</comment>
<organism evidence="10 11">
    <name type="scientific">Homarus americanus</name>
    <name type="common">American lobster</name>
    <dbReference type="NCBI Taxonomy" id="6706"/>
    <lineage>
        <taxon>Eukaryota</taxon>
        <taxon>Metazoa</taxon>
        <taxon>Ecdysozoa</taxon>
        <taxon>Arthropoda</taxon>
        <taxon>Crustacea</taxon>
        <taxon>Multicrustacea</taxon>
        <taxon>Malacostraca</taxon>
        <taxon>Eumalacostraca</taxon>
        <taxon>Eucarida</taxon>
        <taxon>Decapoda</taxon>
        <taxon>Pleocyemata</taxon>
        <taxon>Astacidea</taxon>
        <taxon>Nephropoidea</taxon>
        <taxon>Nephropidae</taxon>
        <taxon>Homarus</taxon>
    </lineage>
</organism>
<reference evidence="10" key="1">
    <citation type="journal article" date="2021" name="Sci. Adv.">
        <title>The American lobster genome reveals insights on longevity, neural, and immune adaptations.</title>
        <authorList>
            <person name="Polinski J.M."/>
            <person name="Zimin A.V."/>
            <person name="Clark K.F."/>
            <person name="Kohn A.B."/>
            <person name="Sadowski N."/>
            <person name="Timp W."/>
            <person name="Ptitsyn A."/>
            <person name="Khanna P."/>
            <person name="Romanova D.Y."/>
            <person name="Williams P."/>
            <person name="Greenwood S.J."/>
            <person name="Moroz L.L."/>
            <person name="Walt D.R."/>
            <person name="Bodnar A.G."/>
        </authorList>
    </citation>
    <scope>NUCLEOTIDE SEQUENCE</scope>
    <source>
        <strain evidence="10">GMGI-L3</strain>
    </source>
</reference>
<dbReference type="InterPro" id="IPR011989">
    <property type="entry name" value="ARM-like"/>
</dbReference>
<dbReference type="PANTHER" id="PTHR13457">
    <property type="entry name" value="BAP28"/>
    <property type="match status" value="1"/>
</dbReference>
<comment type="caution">
    <text evidence="10">The sequence shown here is derived from an EMBL/GenBank/DDBJ whole genome shotgun (WGS) entry which is preliminary data.</text>
</comment>
<dbReference type="SUPFAM" id="SSF48371">
    <property type="entry name" value="ARM repeat"/>
    <property type="match status" value="1"/>
</dbReference>
<dbReference type="EMBL" id="JAHLQT010026447">
    <property type="protein sequence ID" value="KAG7163696.1"/>
    <property type="molecule type" value="Genomic_DNA"/>
</dbReference>
<dbReference type="GO" id="GO:0045943">
    <property type="term" value="P:positive regulation of transcription by RNA polymerase I"/>
    <property type="evidence" value="ECO:0007669"/>
    <property type="project" value="TreeGrafter"/>
</dbReference>
<dbReference type="InterPro" id="IPR022125">
    <property type="entry name" value="U3snoRNP10_N"/>
</dbReference>
<evidence type="ECO:0000313" key="10">
    <source>
        <dbReference type="EMBL" id="KAG7163696.1"/>
    </source>
</evidence>
<dbReference type="Pfam" id="PF08146">
    <property type="entry name" value="BP28CT"/>
    <property type="match status" value="1"/>
</dbReference>
<feature type="repeat" description="HEAT" evidence="7">
    <location>
        <begin position="694"/>
        <end position="732"/>
    </location>
</feature>
<evidence type="ECO:0000256" key="4">
    <source>
        <dbReference type="ARBA" id="ARBA00022552"/>
    </source>
</evidence>
<evidence type="ECO:0000256" key="1">
    <source>
        <dbReference type="ARBA" id="ARBA00004604"/>
    </source>
</evidence>
<dbReference type="GO" id="GO:0030515">
    <property type="term" value="F:snoRNA binding"/>
    <property type="evidence" value="ECO:0007669"/>
    <property type="project" value="TreeGrafter"/>
</dbReference>
<evidence type="ECO:0000256" key="2">
    <source>
        <dbReference type="ARBA" id="ARBA00010559"/>
    </source>
</evidence>